<dbReference type="AlphaFoldDB" id="A0A5C2S4T1"/>
<dbReference type="EMBL" id="ML122274">
    <property type="protein sequence ID" value="RPD58612.1"/>
    <property type="molecule type" value="Genomic_DNA"/>
</dbReference>
<organism evidence="1 2">
    <name type="scientific">Lentinus tigrinus ALCF2SS1-6</name>
    <dbReference type="NCBI Taxonomy" id="1328759"/>
    <lineage>
        <taxon>Eukaryota</taxon>
        <taxon>Fungi</taxon>
        <taxon>Dikarya</taxon>
        <taxon>Basidiomycota</taxon>
        <taxon>Agaricomycotina</taxon>
        <taxon>Agaricomycetes</taxon>
        <taxon>Polyporales</taxon>
        <taxon>Polyporaceae</taxon>
        <taxon>Lentinus</taxon>
    </lineage>
</organism>
<sequence>MSEQSDVLHGRILPDTSEPAADIGRDITLLTVLLKDVRHGKSTVQEAKKTGLPRSDLWSDIAYAFTTGSATDQSGNKVIAVTDRTEPDHVAVTVVSQLNTSVVHSKNDRSSPIKVDEIFLVDVDNLPGAIGPLDEIS</sequence>
<gene>
    <name evidence="1" type="ORF">L227DRAFT_654679</name>
</gene>
<accession>A0A5C2S4T1</accession>
<evidence type="ECO:0000313" key="1">
    <source>
        <dbReference type="EMBL" id="RPD58612.1"/>
    </source>
</evidence>
<keyword evidence="2" id="KW-1185">Reference proteome</keyword>
<evidence type="ECO:0000313" key="2">
    <source>
        <dbReference type="Proteomes" id="UP000313359"/>
    </source>
</evidence>
<reference evidence="1" key="1">
    <citation type="journal article" date="2018" name="Genome Biol. Evol.">
        <title>Genomics and development of Lentinus tigrinus, a white-rot wood-decaying mushroom with dimorphic fruiting bodies.</title>
        <authorList>
            <person name="Wu B."/>
            <person name="Xu Z."/>
            <person name="Knudson A."/>
            <person name="Carlson A."/>
            <person name="Chen N."/>
            <person name="Kovaka S."/>
            <person name="LaButti K."/>
            <person name="Lipzen A."/>
            <person name="Pennachio C."/>
            <person name="Riley R."/>
            <person name="Schakwitz W."/>
            <person name="Umezawa K."/>
            <person name="Ohm R.A."/>
            <person name="Grigoriev I.V."/>
            <person name="Nagy L.G."/>
            <person name="Gibbons J."/>
            <person name="Hibbett D."/>
        </authorList>
    </citation>
    <scope>NUCLEOTIDE SEQUENCE [LARGE SCALE GENOMIC DNA]</scope>
    <source>
        <strain evidence="1">ALCF2SS1-6</strain>
    </source>
</reference>
<protein>
    <submittedName>
        <fullName evidence="1">Uncharacterized protein</fullName>
    </submittedName>
</protein>
<dbReference type="Proteomes" id="UP000313359">
    <property type="component" value="Unassembled WGS sequence"/>
</dbReference>
<dbReference type="STRING" id="1328759.A0A5C2S4T1"/>
<name>A0A5C2S4T1_9APHY</name>
<proteinExistence type="predicted"/>